<dbReference type="SUPFAM" id="SSF51658">
    <property type="entry name" value="Xylose isomerase-like"/>
    <property type="match status" value="1"/>
</dbReference>
<accession>A0A1M6MEN8</accession>
<dbReference type="InterPro" id="IPR036237">
    <property type="entry name" value="Xyl_isomerase-like_sf"/>
</dbReference>
<evidence type="ECO:0000313" key="3">
    <source>
        <dbReference type="Proteomes" id="UP000184387"/>
    </source>
</evidence>
<protein>
    <submittedName>
        <fullName evidence="2">Sugar phosphate isomerase/epimerase</fullName>
    </submittedName>
</protein>
<dbReference type="AlphaFoldDB" id="A0A1M6MEN8"/>
<sequence length="278" mass="29362">MMGAAPSGKPGPLSLNTVTVKERWGLAECIEGCARHGIPGISPWRDVLQAMGVEQAARAIRDAGLSVSGLCRGGMFPAADAAGRAAAIEDNRRAIAEAHAIGAACLVMVCGGLPAGSKDLEEARAMVRDGLHAIMADARAAGVTIALEPLHPMTCADRSVLSTLGQALDLCDDLGEGSGVALDVYHVWWDPALRAQIARAGGRIAAFHVCDWLVPTTDTVFDRGLPGEGVIDIPGIRALVEAQGYRGHTEVEILSRRWWAADPDEVLQEIRRRHPTAC</sequence>
<dbReference type="STRING" id="198092.SAMN02745194_03463"/>
<organism evidence="2 3">
    <name type="scientific">Muricoccus roseus</name>
    <dbReference type="NCBI Taxonomy" id="198092"/>
    <lineage>
        <taxon>Bacteria</taxon>
        <taxon>Pseudomonadati</taxon>
        <taxon>Pseudomonadota</taxon>
        <taxon>Alphaproteobacteria</taxon>
        <taxon>Acetobacterales</taxon>
        <taxon>Roseomonadaceae</taxon>
        <taxon>Muricoccus</taxon>
    </lineage>
</organism>
<reference evidence="2 3" key="1">
    <citation type="submission" date="2016-11" db="EMBL/GenBank/DDBJ databases">
        <authorList>
            <person name="Jaros S."/>
            <person name="Januszkiewicz K."/>
            <person name="Wedrychowicz H."/>
        </authorList>
    </citation>
    <scope>NUCLEOTIDE SEQUENCE [LARGE SCALE GENOMIC DNA]</scope>
    <source>
        <strain evidence="2 3">DSM 14916</strain>
    </source>
</reference>
<dbReference type="InterPro" id="IPR013022">
    <property type="entry name" value="Xyl_isomerase-like_TIM-brl"/>
</dbReference>
<proteinExistence type="predicted"/>
<dbReference type="RefSeq" id="WP_245818343.1">
    <property type="nucleotide sequence ID" value="NZ_FQZF01000021.1"/>
</dbReference>
<dbReference type="Proteomes" id="UP000184387">
    <property type="component" value="Unassembled WGS sequence"/>
</dbReference>
<evidence type="ECO:0000259" key="1">
    <source>
        <dbReference type="Pfam" id="PF01261"/>
    </source>
</evidence>
<dbReference type="GO" id="GO:0016853">
    <property type="term" value="F:isomerase activity"/>
    <property type="evidence" value="ECO:0007669"/>
    <property type="project" value="UniProtKB-KW"/>
</dbReference>
<dbReference type="Pfam" id="PF01261">
    <property type="entry name" value="AP_endonuc_2"/>
    <property type="match status" value="1"/>
</dbReference>
<feature type="domain" description="Xylose isomerase-like TIM barrel" evidence="1">
    <location>
        <begin position="33"/>
        <end position="268"/>
    </location>
</feature>
<dbReference type="PANTHER" id="PTHR12110">
    <property type="entry name" value="HYDROXYPYRUVATE ISOMERASE"/>
    <property type="match status" value="1"/>
</dbReference>
<dbReference type="EMBL" id="FQZF01000021">
    <property type="protein sequence ID" value="SHJ81931.1"/>
    <property type="molecule type" value="Genomic_DNA"/>
</dbReference>
<gene>
    <name evidence="2" type="ORF">SAMN02745194_03463</name>
</gene>
<keyword evidence="3" id="KW-1185">Reference proteome</keyword>
<keyword evidence="2" id="KW-0413">Isomerase</keyword>
<evidence type="ECO:0000313" key="2">
    <source>
        <dbReference type="EMBL" id="SHJ81931.1"/>
    </source>
</evidence>
<name>A0A1M6MEN8_9PROT</name>
<dbReference type="Gene3D" id="3.20.20.150">
    <property type="entry name" value="Divalent-metal-dependent TIM barrel enzymes"/>
    <property type="match status" value="1"/>
</dbReference>
<dbReference type="InterPro" id="IPR050312">
    <property type="entry name" value="IolE/XylAMocC-like"/>
</dbReference>
<dbReference type="PANTHER" id="PTHR12110:SF52">
    <property type="entry name" value="XYLOSE ISOMERASE"/>
    <property type="match status" value="1"/>
</dbReference>